<keyword evidence="9" id="KW-1185">Reference proteome</keyword>
<gene>
    <name evidence="8" type="ORF">BO222_09430</name>
</gene>
<keyword evidence="3 6" id="KW-0812">Transmembrane</keyword>
<comment type="similarity">
    <text evidence="2">Belongs to the EamA transporter family.</text>
</comment>
<dbReference type="RefSeq" id="WP_075820511.1">
    <property type="nucleotide sequence ID" value="NZ_CAJUTZ010000006.1"/>
</dbReference>
<evidence type="ECO:0000256" key="4">
    <source>
        <dbReference type="ARBA" id="ARBA00022989"/>
    </source>
</evidence>
<feature type="transmembrane region" description="Helical" evidence="6">
    <location>
        <begin position="38"/>
        <end position="53"/>
    </location>
</feature>
<sequence length="289" mass="31681">MTNRQKGMLCIVLSALSFALMNVFVRLAGDLPSPEKSLFRNLIAVMAAGFVLMKNHQNLHYPKAAWLNLILRSAFGTLGILCNFYAVDHLLLADASAIQKLVPFITIVVSVFLLKEKPTRLQVILVILAFSCSLLIIKPSFSNADLGASLVQVVGAIGAGTAYVYVRKLTLQGVDKSKIIFFFSAFSLLAFIPLTMLDFKMPTLTQLVCLIMAGIMATFGQYSVTYAYSFAPASQISICDYTQIIFSAILGFFFFGQVADWMSWLGYAALIALAFINYLAGLKKTKLSS</sequence>
<dbReference type="InterPro" id="IPR000620">
    <property type="entry name" value="EamA_dom"/>
</dbReference>
<name>A0A1U7NEC9_9FIRM</name>
<evidence type="ECO:0000256" key="2">
    <source>
        <dbReference type="ARBA" id="ARBA00007362"/>
    </source>
</evidence>
<protein>
    <recommendedName>
        <fullName evidence="7">EamA domain-containing protein</fullName>
    </recommendedName>
</protein>
<dbReference type="Pfam" id="PF00892">
    <property type="entry name" value="EamA"/>
    <property type="match status" value="2"/>
</dbReference>
<dbReference type="GeneID" id="82203382"/>
<evidence type="ECO:0000313" key="9">
    <source>
        <dbReference type="Proteomes" id="UP000186341"/>
    </source>
</evidence>
<dbReference type="PANTHER" id="PTHR22911">
    <property type="entry name" value="ACYL-MALONYL CONDENSING ENZYME-RELATED"/>
    <property type="match status" value="1"/>
</dbReference>
<dbReference type="GO" id="GO:0016020">
    <property type="term" value="C:membrane"/>
    <property type="evidence" value="ECO:0007669"/>
    <property type="project" value="UniProtKB-SubCell"/>
</dbReference>
<dbReference type="Proteomes" id="UP000186341">
    <property type="component" value="Unassembled WGS sequence"/>
</dbReference>
<feature type="transmembrane region" description="Helical" evidence="6">
    <location>
        <begin position="203"/>
        <end position="224"/>
    </location>
</feature>
<dbReference type="SUPFAM" id="SSF103481">
    <property type="entry name" value="Multidrug resistance efflux transporter EmrE"/>
    <property type="match status" value="2"/>
</dbReference>
<evidence type="ECO:0000256" key="6">
    <source>
        <dbReference type="SAM" id="Phobius"/>
    </source>
</evidence>
<evidence type="ECO:0000256" key="3">
    <source>
        <dbReference type="ARBA" id="ARBA00022692"/>
    </source>
</evidence>
<feature type="transmembrane region" description="Helical" evidence="6">
    <location>
        <begin position="178"/>
        <end position="197"/>
    </location>
</feature>
<feature type="transmembrane region" description="Helical" evidence="6">
    <location>
        <begin position="98"/>
        <end position="114"/>
    </location>
</feature>
<dbReference type="AlphaFoldDB" id="A0A1U7NEC9"/>
<keyword evidence="5 6" id="KW-0472">Membrane</keyword>
<keyword evidence="4 6" id="KW-1133">Transmembrane helix</keyword>
<reference evidence="8 9" key="1">
    <citation type="submission" date="2016-11" db="EMBL/GenBank/DDBJ databases">
        <title>Description of two novel members of the family Erysipelotrichaceae: Ileibacterium lipovorans gen. nov., sp. nov. and Dubosiella newyorkensis, gen. nov., sp. nov.</title>
        <authorList>
            <person name="Cox L.M."/>
            <person name="Sohn J."/>
            <person name="Tyrrell K.L."/>
            <person name="Citron D.M."/>
            <person name="Lawson P.A."/>
            <person name="Patel N.B."/>
            <person name="Iizumi T."/>
            <person name="Perez-Perez G.I."/>
            <person name="Goldstein E.J."/>
            <person name="Blaser M.J."/>
        </authorList>
    </citation>
    <scope>NUCLEOTIDE SEQUENCE [LARGE SCALE GENOMIC DNA]</scope>
    <source>
        <strain evidence="8 9">NYU-BL-A3</strain>
    </source>
</reference>
<dbReference type="OrthoDB" id="5148831at2"/>
<feature type="transmembrane region" description="Helical" evidence="6">
    <location>
        <begin position="236"/>
        <end position="255"/>
    </location>
</feature>
<feature type="domain" description="EamA" evidence="7">
    <location>
        <begin position="6"/>
        <end position="136"/>
    </location>
</feature>
<feature type="domain" description="EamA" evidence="7">
    <location>
        <begin position="152"/>
        <end position="275"/>
    </location>
</feature>
<evidence type="ECO:0000313" key="8">
    <source>
        <dbReference type="EMBL" id="OLU37922.1"/>
    </source>
</evidence>
<feature type="transmembrane region" description="Helical" evidence="6">
    <location>
        <begin position="261"/>
        <end position="280"/>
    </location>
</feature>
<evidence type="ECO:0000259" key="7">
    <source>
        <dbReference type="Pfam" id="PF00892"/>
    </source>
</evidence>
<comment type="subcellular location">
    <subcellularLocation>
        <location evidence="1">Membrane</location>
        <topology evidence="1">Multi-pass membrane protein</topology>
    </subcellularLocation>
</comment>
<comment type="caution">
    <text evidence="8">The sequence shown here is derived from an EMBL/GenBank/DDBJ whole genome shotgun (WGS) entry which is preliminary data.</text>
</comment>
<proteinExistence type="inferred from homology"/>
<evidence type="ECO:0000256" key="1">
    <source>
        <dbReference type="ARBA" id="ARBA00004141"/>
    </source>
</evidence>
<evidence type="ECO:0000256" key="5">
    <source>
        <dbReference type="ARBA" id="ARBA00023136"/>
    </source>
</evidence>
<organism evidence="8 9">
    <name type="scientific">Ileibacterium valens</name>
    <dbReference type="NCBI Taxonomy" id="1862668"/>
    <lineage>
        <taxon>Bacteria</taxon>
        <taxon>Bacillati</taxon>
        <taxon>Bacillota</taxon>
        <taxon>Erysipelotrichia</taxon>
        <taxon>Erysipelotrichales</taxon>
        <taxon>Erysipelotrichaceae</taxon>
        <taxon>Ileibacterium</taxon>
    </lineage>
</organism>
<feature type="transmembrane region" description="Helical" evidence="6">
    <location>
        <begin position="65"/>
        <end position="86"/>
    </location>
</feature>
<feature type="transmembrane region" description="Helical" evidence="6">
    <location>
        <begin position="147"/>
        <end position="166"/>
    </location>
</feature>
<feature type="transmembrane region" description="Helical" evidence="6">
    <location>
        <begin position="121"/>
        <end position="141"/>
    </location>
</feature>
<dbReference type="PANTHER" id="PTHR22911:SF6">
    <property type="entry name" value="SOLUTE CARRIER FAMILY 35 MEMBER G1"/>
    <property type="match status" value="1"/>
</dbReference>
<accession>A0A1U7NEC9</accession>
<dbReference type="EMBL" id="MPJW01000186">
    <property type="protein sequence ID" value="OLU37922.1"/>
    <property type="molecule type" value="Genomic_DNA"/>
</dbReference>
<dbReference type="InterPro" id="IPR037185">
    <property type="entry name" value="EmrE-like"/>
</dbReference>